<dbReference type="RefSeq" id="WP_136777249.1">
    <property type="nucleotide sequence ID" value="NZ_SUPK01000003.1"/>
</dbReference>
<keyword evidence="3" id="KW-1185">Reference proteome</keyword>
<evidence type="ECO:0000259" key="1">
    <source>
        <dbReference type="Pfam" id="PF02036"/>
    </source>
</evidence>
<feature type="domain" description="SCP2" evidence="1">
    <location>
        <begin position="12"/>
        <end position="104"/>
    </location>
</feature>
<reference evidence="2 3" key="1">
    <citation type="submission" date="2019-04" db="EMBL/GenBank/DDBJ databases">
        <title>Cohnella sp. nov., isolated from soil.</title>
        <authorList>
            <person name="Kim W."/>
        </authorList>
    </citation>
    <scope>NUCLEOTIDE SEQUENCE [LARGE SCALE GENOMIC DNA]</scope>
    <source>
        <strain evidence="2 3">CAU 1483</strain>
    </source>
</reference>
<dbReference type="Gene3D" id="3.30.1050.10">
    <property type="entry name" value="SCP2 sterol-binding domain"/>
    <property type="match status" value="1"/>
</dbReference>
<sequence>MAVIDELRTVAERMNADPEPIRSFQHVYQFDLSESGSFQVKFRDGRVEVSEGTPDTPECTLILSDANFEKLLRDDLNTTMAFMLGSLKVEGKLGLALKLQEALKHYSN</sequence>
<dbReference type="SUPFAM" id="SSF55718">
    <property type="entry name" value="SCP-like"/>
    <property type="match status" value="1"/>
</dbReference>
<accession>A0A4U0FDH3</accession>
<evidence type="ECO:0000313" key="2">
    <source>
        <dbReference type="EMBL" id="TJY42830.1"/>
    </source>
</evidence>
<dbReference type="AlphaFoldDB" id="A0A4U0FDH3"/>
<comment type="caution">
    <text evidence="2">The sequence shown here is derived from an EMBL/GenBank/DDBJ whole genome shotgun (WGS) entry which is preliminary data.</text>
</comment>
<dbReference type="OrthoDB" id="9804656at2"/>
<protein>
    <submittedName>
        <fullName evidence="2">SCP2 sterol-binding domain-containing protein</fullName>
    </submittedName>
</protein>
<dbReference type="Proteomes" id="UP000309673">
    <property type="component" value="Unassembled WGS sequence"/>
</dbReference>
<gene>
    <name evidence="2" type="ORF">E5161_08305</name>
</gene>
<evidence type="ECO:0000313" key="3">
    <source>
        <dbReference type="Proteomes" id="UP000309673"/>
    </source>
</evidence>
<dbReference type="InterPro" id="IPR003033">
    <property type="entry name" value="SCP2_sterol-bd_dom"/>
</dbReference>
<dbReference type="InterPro" id="IPR036527">
    <property type="entry name" value="SCP2_sterol-bd_dom_sf"/>
</dbReference>
<organism evidence="2 3">
    <name type="scientific">Cohnella pontilimi</name>
    <dbReference type="NCBI Taxonomy" id="2564100"/>
    <lineage>
        <taxon>Bacteria</taxon>
        <taxon>Bacillati</taxon>
        <taxon>Bacillota</taxon>
        <taxon>Bacilli</taxon>
        <taxon>Bacillales</taxon>
        <taxon>Paenibacillaceae</taxon>
        <taxon>Cohnella</taxon>
    </lineage>
</organism>
<proteinExistence type="predicted"/>
<dbReference type="Pfam" id="PF02036">
    <property type="entry name" value="SCP2"/>
    <property type="match status" value="1"/>
</dbReference>
<dbReference type="EMBL" id="SUPK01000003">
    <property type="protein sequence ID" value="TJY42830.1"/>
    <property type="molecule type" value="Genomic_DNA"/>
</dbReference>
<dbReference type="PANTHER" id="PTHR10094">
    <property type="entry name" value="STEROL CARRIER PROTEIN 2 SCP-2 FAMILY PROTEIN"/>
    <property type="match status" value="1"/>
</dbReference>
<dbReference type="GO" id="GO:0005829">
    <property type="term" value="C:cytosol"/>
    <property type="evidence" value="ECO:0007669"/>
    <property type="project" value="TreeGrafter"/>
</dbReference>
<name>A0A4U0FDH3_9BACL</name>
<dbReference type="PANTHER" id="PTHR10094:SF25">
    <property type="entry name" value="SCP2 STEROL-BINDING DOMAIN-CONTAINING PROTEIN 1"/>
    <property type="match status" value="1"/>
</dbReference>